<protein>
    <submittedName>
        <fullName evidence="2">Uncharacterized protein</fullName>
    </submittedName>
</protein>
<reference evidence="2 3" key="1">
    <citation type="journal article" date="2024" name="G3 (Bethesda)">
        <title>Genome assembly of Hibiscus sabdariffa L. provides insights into metabolisms of medicinal natural products.</title>
        <authorList>
            <person name="Kim T."/>
        </authorList>
    </citation>
    <scope>NUCLEOTIDE SEQUENCE [LARGE SCALE GENOMIC DNA]</scope>
    <source>
        <strain evidence="2">TK-2024</strain>
        <tissue evidence="2">Old leaves</tissue>
    </source>
</reference>
<accession>A0ABR2AZL8</accession>
<gene>
    <name evidence="2" type="ORF">V6N12_011588</name>
</gene>
<comment type="caution">
    <text evidence="2">The sequence shown here is derived from an EMBL/GenBank/DDBJ whole genome shotgun (WGS) entry which is preliminary data.</text>
</comment>
<dbReference type="Proteomes" id="UP001472677">
    <property type="component" value="Unassembled WGS sequence"/>
</dbReference>
<keyword evidence="3" id="KW-1185">Reference proteome</keyword>
<feature type="compositionally biased region" description="Polar residues" evidence="1">
    <location>
        <begin position="1"/>
        <end position="34"/>
    </location>
</feature>
<feature type="region of interest" description="Disordered" evidence="1">
    <location>
        <begin position="1"/>
        <end position="37"/>
    </location>
</feature>
<organism evidence="2 3">
    <name type="scientific">Hibiscus sabdariffa</name>
    <name type="common">roselle</name>
    <dbReference type="NCBI Taxonomy" id="183260"/>
    <lineage>
        <taxon>Eukaryota</taxon>
        <taxon>Viridiplantae</taxon>
        <taxon>Streptophyta</taxon>
        <taxon>Embryophyta</taxon>
        <taxon>Tracheophyta</taxon>
        <taxon>Spermatophyta</taxon>
        <taxon>Magnoliopsida</taxon>
        <taxon>eudicotyledons</taxon>
        <taxon>Gunneridae</taxon>
        <taxon>Pentapetalae</taxon>
        <taxon>rosids</taxon>
        <taxon>malvids</taxon>
        <taxon>Malvales</taxon>
        <taxon>Malvaceae</taxon>
        <taxon>Malvoideae</taxon>
        <taxon>Hibiscus</taxon>
    </lineage>
</organism>
<proteinExistence type="predicted"/>
<name>A0ABR2AZL8_9ROSI</name>
<dbReference type="EMBL" id="JBBPBM010000235">
    <property type="protein sequence ID" value="KAK8499503.1"/>
    <property type="molecule type" value="Genomic_DNA"/>
</dbReference>
<evidence type="ECO:0000313" key="3">
    <source>
        <dbReference type="Proteomes" id="UP001472677"/>
    </source>
</evidence>
<evidence type="ECO:0000256" key="1">
    <source>
        <dbReference type="SAM" id="MobiDB-lite"/>
    </source>
</evidence>
<evidence type="ECO:0000313" key="2">
    <source>
        <dbReference type="EMBL" id="KAK8499503.1"/>
    </source>
</evidence>
<sequence>MQEVLPSSPTNSKEELNSSLVQNADVTNEDSNTSVDKERIKKELIHASSVEYVDTNLGLSSEHHTENECALAQACKNEAQEIDSTLDDTLLETKEEASYKYVPKLVLEAVPVPSFNKLKLEESCIIVDSSELGSLSNELRERRSFKVGYSYPQTLHNSAEILIKSPRLGVAPGTQEHHGPYGFFGIVVRASSLDVFRDRNPMPSLNSILSHDIHGRLAYLLQLFSDHPLRFMITGEALRLHMCFKSMPLFCDFRVRY</sequence>